<feature type="transmembrane region" description="Helical" evidence="1">
    <location>
        <begin position="167"/>
        <end position="188"/>
    </location>
</feature>
<comment type="caution">
    <text evidence="2">The sequence shown here is derived from an EMBL/GenBank/DDBJ whole genome shotgun (WGS) entry which is preliminary data.</text>
</comment>
<dbReference type="Pfam" id="PF06166">
    <property type="entry name" value="DUF979"/>
    <property type="match status" value="1"/>
</dbReference>
<feature type="transmembrane region" description="Helical" evidence="1">
    <location>
        <begin position="253"/>
        <end position="276"/>
    </location>
</feature>
<feature type="transmembrane region" description="Helical" evidence="1">
    <location>
        <begin position="6"/>
        <end position="23"/>
    </location>
</feature>
<dbReference type="EMBL" id="QTSU01000001">
    <property type="protein sequence ID" value="RDZ28845.1"/>
    <property type="molecule type" value="Genomic_DNA"/>
</dbReference>
<feature type="transmembrane region" description="Helical" evidence="1">
    <location>
        <begin position="96"/>
        <end position="115"/>
    </location>
</feature>
<gene>
    <name evidence="2" type="ORF">DX914_06970</name>
</gene>
<feature type="transmembrane region" description="Helical" evidence="1">
    <location>
        <begin position="208"/>
        <end position="241"/>
    </location>
</feature>
<reference evidence="2 3" key="1">
    <citation type="submission" date="2018-08" db="EMBL/GenBank/DDBJ databases">
        <title>Lysobacter sp. zong2l5, whole genome shotgun sequence.</title>
        <authorList>
            <person name="Zhang X."/>
            <person name="Feng G."/>
            <person name="Zhu H."/>
        </authorList>
    </citation>
    <scope>NUCLEOTIDE SEQUENCE [LARGE SCALE GENOMIC DNA]</scope>
    <source>
        <strain evidence="3">zong2l5</strain>
    </source>
</reference>
<evidence type="ECO:0000256" key="1">
    <source>
        <dbReference type="SAM" id="Phobius"/>
    </source>
</evidence>
<dbReference type="RefSeq" id="WP_115858282.1">
    <property type="nucleotide sequence ID" value="NZ_QTSU01000001.1"/>
</dbReference>
<keyword evidence="1" id="KW-0812">Transmembrane</keyword>
<dbReference type="Proteomes" id="UP000264492">
    <property type="component" value="Unassembled WGS sequence"/>
</dbReference>
<dbReference type="OrthoDB" id="1689651at2"/>
<keyword evidence="1" id="KW-1133">Transmembrane helix</keyword>
<evidence type="ECO:0000313" key="2">
    <source>
        <dbReference type="EMBL" id="RDZ28845.1"/>
    </source>
</evidence>
<proteinExistence type="predicted"/>
<feature type="transmembrane region" description="Helical" evidence="1">
    <location>
        <begin position="296"/>
        <end position="316"/>
    </location>
</feature>
<keyword evidence="1" id="KW-0472">Membrane</keyword>
<feature type="transmembrane region" description="Helical" evidence="1">
    <location>
        <begin position="32"/>
        <end position="48"/>
    </location>
</feature>
<evidence type="ECO:0000313" key="3">
    <source>
        <dbReference type="Proteomes" id="UP000264492"/>
    </source>
</evidence>
<feature type="transmembrane region" description="Helical" evidence="1">
    <location>
        <begin position="54"/>
        <end position="75"/>
    </location>
</feature>
<accession>A0A371K4K5</accession>
<feature type="transmembrane region" description="Helical" evidence="1">
    <location>
        <begin position="127"/>
        <end position="146"/>
    </location>
</feature>
<organism evidence="2 3">
    <name type="scientific">Lysobacter silvisoli</name>
    <dbReference type="NCBI Taxonomy" id="2293254"/>
    <lineage>
        <taxon>Bacteria</taxon>
        <taxon>Pseudomonadati</taxon>
        <taxon>Pseudomonadota</taxon>
        <taxon>Gammaproteobacteria</taxon>
        <taxon>Lysobacterales</taxon>
        <taxon>Lysobacteraceae</taxon>
        <taxon>Lysobacter</taxon>
    </lineage>
</organism>
<protein>
    <submittedName>
        <fullName evidence="2">DUF979 domain-containing protein</fullName>
    </submittedName>
</protein>
<keyword evidence="3" id="KW-1185">Reference proteome</keyword>
<sequence length="317" mass="33740">MITLTYVYWLLGAYLAALAWRGWRDRANPRRHTTALFWGLLSLLLFVAERLPPVWVGAAVVLLAVLAGFGGLRSGRYDQSSAEQKQAEAQRLGNRLFWPALLIPAVTLIGVLGLKHVSFGGTPLLETANLTLIALAIACVVALAAACRLTRQTPWSGVEQSRRLVDAIGWAALLPLLLASLGSVFEAGGVGQAVAEVVRSVIPVDNPFLVVVAYALGMALFTIIMGNAFAAFPVITAGIGLPLLVQHHGADAASLAAIGMLSGYCGTLMTPMAANYNLVPAALLELKDPYGVIRAQWPTGALLLGCNIVLMYWIAFR</sequence>
<dbReference type="InterPro" id="IPR009323">
    <property type="entry name" value="DUF979"/>
</dbReference>
<dbReference type="AlphaFoldDB" id="A0A371K4K5"/>
<name>A0A371K4K5_9GAMM</name>